<dbReference type="GO" id="GO:0046677">
    <property type="term" value="P:response to antibiotic"/>
    <property type="evidence" value="ECO:0007669"/>
    <property type="project" value="TreeGrafter"/>
</dbReference>
<dbReference type="InterPro" id="IPR031347">
    <property type="entry name" value="AmpE"/>
</dbReference>
<keyword evidence="1" id="KW-0472">Membrane</keyword>
<proteinExistence type="predicted"/>
<dbReference type="eggNOG" id="COG3725">
    <property type="taxonomic scope" value="Bacteria"/>
</dbReference>
<feature type="transmembrane region" description="Helical" evidence="1">
    <location>
        <begin position="158"/>
        <end position="179"/>
    </location>
</feature>
<evidence type="ECO:0000256" key="1">
    <source>
        <dbReference type="SAM" id="Phobius"/>
    </source>
</evidence>
<dbReference type="Pfam" id="PF17113">
    <property type="entry name" value="AmpE"/>
    <property type="match status" value="1"/>
</dbReference>
<dbReference type="STRING" id="498211.CJA_2653"/>
<dbReference type="InterPro" id="IPR052966">
    <property type="entry name" value="Beta-lactamase_Reg"/>
</dbReference>
<dbReference type="HOGENOM" id="CLU_054212_2_0_6"/>
<dbReference type="PANTHER" id="PTHR38684">
    <property type="entry name" value="PROTEIN AMPE"/>
    <property type="match status" value="1"/>
</dbReference>
<organism evidence="2 3">
    <name type="scientific">Cellvibrio japonicus (strain Ueda107)</name>
    <name type="common">Pseudomonas fluorescens subsp. cellulosa</name>
    <dbReference type="NCBI Taxonomy" id="498211"/>
    <lineage>
        <taxon>Bacteria</taxon>
        <taxon>Pseudomonadati</taxon>
        <taxon>Pseudomonadota</taxon>
        <taxon>Gammaproteobacteria</taxon>
        <taxon>Cellvibrionales</taxon>
        <taxon>Cellvibrionaceae</taxon>
        <taxon>Cellvibrio</taxon>
    </lineage>
</organism>
<dbReference type="AlphaFoldDB" id="B3PLN3"/>
<protein>
    <submittedName>
        <fullName evidence="2">Putative AmpE</fullName>
    </submittedName>
</protein>
<dbReference type="Proteomes" id="UP000001036">
    <property type="component" value="Chromosome"/>
</dbReference>
<dbReference type="PANTHER" id="PTHR38684:SF1">
    <property type="entry name" value="PROTEIN AMPE"/>
    <property type="match status" value="1"/>
</dbReference>
<feature type="transmembrane region" description="Helical" evidence="1">
    <location>
        <begin position="43"/>
        <end position="68"/>
    </location>
</feature>
<keyword evidence="1" id="KW-0812">Transmembrane</keyword>
<name>B3PLN3_CELJU</name>
<keyword evidence="3" id="KW-1185">Reference proteome</keyword>
<reference evidence="2 3" key="1">
    <citation type="journal article" date="2008" name="J. Bacteriol.">
        <title>Insights into plant cell wall degradation from the genome sequence of the soil bacterium Cellvibrio japonicus.</title>
        <authorList>
            <person name="Deboy R.T."/>
            <person name="Mongodin E.F."/>
            <person name="Fouts D.E."/>
            <person name="Tailford L.E."/>
            <person name="Khouri H."/>
            <person name="Emerson J.B."/>
            <person name="Mohamoud Y."/>
            <person name="Watkins K."/>
            <person name="Henrissat B."/>
            <person name="Gilbert H.J."/>
            <person name="Nelson K.E."/>
        </authorList>
    </citation>
    <scope>NUCLEOTIDE SEQUENCE [LARGE SCALE GENOMIC DNA]</scope>
    <source>
        <strain evidence="2 3">Ueda107</strain>
    </source>
</reference>
<gene>
    <name evidence="2" type="ordered locus">CJA_2653</name>
</gene>
<sequence length="329" mass="36913">MIFLSLVVVLAILHWLGRAGFIQYDGWFRLLVNRLHKIPGIASVPVLALVLALLIPLVLLLVIFVLLYHNLGRTSLFFLYVPVLLYSLGRGNLVEDVKAYIELVNKGDNVAASLWVENLRGNKKPVGKDLDCDIEINDWRSLHTQALKTIAYRGFERTFAVIFWFVIVGPFGALLYRLSVLYRELAEEGSADAQVAAKWLWLLELPAVRLMGVTWAFVGNFETSPLRRNLLDIESASSSVLNECLRGALGAQTEHSNAAMAAMNPEQQAEYQEELEEETQDIIEDLTGDLVTTHNEPGYSFALIKSSLPLYNRSLLFWVCAIAFATLFV</sequence>
<dbReference type="OrthoDB" id="9811967at2"/>
<dbReference type="GO" id="GO:0005886">
    <property type="term" value="C:plasma membrane"/>
    <property type="evidence" value="ECO:0007669"/>
    <property type="project" value="TreeGrafter"/>
</dbReference>
<dbReference type="KEGG" id="cja:CJA_2653"/>
<dbReference type="RefSeq" id="WP_012488248.1">
    <property type="nucleotide sequence ID" value="NC_010995.1"/>
</dbReference>
<evidence type="ECO:0000313" key="2">
    <source>
        <dbReference type="EMBL" id="ACE85749.1"/>
    </source>
</evidence>
<keyword evidence="1" id="KW-1133">Transmembrane helix</keyword>
<accession>B3PLN3</accession>
<dbReference type="EMBL" id="CP000934">
    <property type="protein sequence ID" value="ACE85749.1"/>
    <property type="molecule type" value="Genomic_DNA"/>
</dbReference>
<evidence type="ECO:0000313" key="3">
    <source>
        <dbReference type="Proteomes" id="UP000001036"/>
    </source>
</evidence>